<evidence type="ECO:0000313" key="2">
    <source>
        <dbReference type="Proteomes" id="UP001277972"/>
    </source>
</evidence>
<gene>
    <name evidence="1" type="ORF">SH601_14130</name>
</gene>
<dbReference type="Proteomes" id="UP001277972">
    <property type="component" value="Unassembled WGS sequence"/>
</dbReference>
<reference evidence="1" key="1">
    <citation type="submission" date="2023-11" db="EMBL/GenBank/DDBJ databases">
        <title>Gracilibacillus pellucida a moderately halophilic bacterium isolated from saline soil in Xinjiang province.</title>
        <authorList>
            <person name="Zhang Z."/>
            <person name="Tan F."/>
            <person name="Wang Y."/>
            <person name="Xia M."/>
        </authorList>
    </citation>
    <scope>NUCLEOTIDE SEQUENCE</scope>
    <source>
        <strain evidence="1">S3-1-1</strain>
    </source>
</reference>
<organism evidence="1 2">
    <name type="scientific">Gracilibacillus pellucidus</name>
    <dbReference type="NCBI Taxonomy" id="3095368"/>
    <lineage>
        <taxon>Bacteria</taxon>
        <taxon>Bacillati</taxon>
        <taxon>Bacillota</taxon>
        <taxon>Bacilli</taxon>
        <taxon>Bacillales</taxon>
        <taxon>Bacillaceae</taxon>
        <taxon>Gracilibacillus</taxon>
    </lineage>
</organism>
<proteinExistence type="predicted"/>
<evidence type="ECO:0000313" key="1">
    <source>
        <dbReference type="EMBL" id="MDX8047126.1"/>
    </source>
</evidence>
<name>A0ACC6M8D1_9BACI</name>
<protein>
    <submittedName>
        <fullName evidence="1">Uncharacterized protein</fullName>
    </submittedName>
</protein>
<comment type="caution">
    <text evidence="1">The sequence shown here is derived from an EMBL/GenBank/DDBJ whole genome shotgun (WGS) entry which is preliminary data.</text>
</comment>
<sequence>MRKIKNLFCIIFLSGIFLSGSIQMIDDWSAYTDIVLALSCLGLLYIYIVSNKLKLKIPIILTIIFMFYLLMTVMSALVNSNLQMFLSFGRYLLVFITLCVIVPNLMKEETYRFTLISVFVSQIPLLVFSFAEESPFSNLTRVYMGVFYNSNSFGGVVATLFVSILAWYFSTLGKKKYVVQIFLLIGLSFTFLLTIFSGSRTSTLAIIIITFISTILYAYKKGILNNISIKAMGRFLVGIIVASILIFVFYRSDYYSVFDERIIEKFVRKANSGDVLDERGGIISKTIDEAAVFGHGPDYFSDKFGLGAHNSFISILGQFGVLAIVLFLIIWVYILIISLKHFMKSNNYLSIFPLLIILFFIITSFTEIMLMKVSMLAALILGGAIRLEKTFLSKHIQEKDSF</sequence>
<keyword evidence="2" id="KW-1185">Reference proteome</keyword>
<dbReference type="EMBL" id="JAWZSR010000009">
    <property type="protein sequence ID" value="MDX8047126.1"/>
    <property type="molecule type" value="Genomic_DNA"/>
</dbReference>
<accession>A0ACC6M8D1</accession>